<keyword evidence="3" id="KW-1185">Reference proteome</keyword>
<evidence type="ECO:0000313" key="3">
    <source>
        <dbReference type="Proteomes" id="UP000278907"/>
    </source>
</evidence>
<reference evidence="2 3" key="1">
    <citation type="submission" date="2018-09" db="EMBL/GenBank/DDBJ databases">
        <authorList>
            <person name="Livingstone P.G."/>
            <person name="Whitworth D.E."/>
        </authorList>
    </citation>
    <scope>NUCLEOTIDE SEQUENCE [LARGE SCALE GENOMIC DNA]</scope>
    <source>
        <strain evidence="2 3">CA031B</strain>
    </source>
</reference>
<evidence type="ECO:0000313" key="2">
    <source>
        <dbReference type="EMBL" id="RKI10994.1"/>
    </source>
</evidence>
<dbReference type="Pfam" id="PF07791">
    <property type="entry name" value="Imm11"/>
    <property type="match status" value="1"/>
</dbReference>
<accession>A0ABX9QL48</accession>
<gene>
    <name evidence="2" type="ORF">D7Y13_11740</name>
</gene>
<dbReference type="RefSeq" id="WP_120532944.1">
    <property type="nucleotide sequence ID" value="NZ_RAWI01000067.1"/>
</dbReference>
<evidence type="ECO:0000259" key="1">
    <source>
        <dbReference type="Pfam" id="PF07791"/>
    </source>
</evidence>
<comment type="caution">
    <text evidence="2">The sequence shown here is derived from an EMBL/GenBank/DDBJ whole genome shotgun (WGS) entry which is preliminary data.</text>
</comment>
<dbReference type="EMBL" id="RAWI01000067">
    <property type="protein sequence ID" value="RKI10994.1"/>
    <property type="molecule type" value="Genomic_DNA"/>
</dbReference>
<dbReference type="Proteomes" id="UP000278907">
    <property type="component" value="Unassembled WGS sequence"/>
</dbReference>
<protein>
    <recommendedName>
        <fullName evidence="1">Immunity MXAN-0049 protein domain-containing protein</fullName>
    </recommendedName>
</protein>
<organism evidence="2 3">
    <name type="scientific">Corallococcus praedator</name>
    <dbReference type="NCBI Taxonomy" id="2316724"/>
    <lineage>
        <taxon>Bacteria</taxon>
        <taxon>Pseudomonadati</taxon>
        <taxon>Myxococcota</taxon>
        <taxon>Myxococcia</taxon>
        <taxon>Myxococcales</taxon>
        <taxon>Cystobacterineae</taxon>
        <taxon>Myxococcaceae</taxon>
        <taxon>Corallococcus</taxon>
    </lineage>
</organism>
<name>A0ABX9QL48_9BACT</name>
<sequence length="195" mass="22377">MSKYFIMTTRRHDDFTAIMTYPRAMTYIHKPSYGIRMGADYKEAYPFEMDPESTGLRIADIIHNTVGYLMVSARMKAFLEQHVKAEIEFLRFTLMNHKGRIESDDCHIVNVIGAHDWLDMGKTEGQRHPLEQDRFTRLKRLVLHEDRIAPDANLFRVSPAPGLILVREDLKAQIEAAGFTGPAFLEAGTPIRLVL</sequence>
<feature type="domain" description="Immunity MXAN-0049 protein" evidence="1">
    <location>
        <begin position="22"/>
        <end position="188"/>
    </location>
</feature>
<proteinExistence type="predicted"/>
<dbReference type="InterPro" id="IPR012433">
    <property type="entry name" value="Imm11"/>
</dbReference>